<dbReference type="InterPro" id="IPR036188">
    <property type="entry name" value="FAD/NAD-bd_sf"/>
</dbReference>
<dbReference type="InterPro" id="IPR006963">
    <property type="entry name" value="Mopterin_OxRdtase_4Fe-4S_dom"/>
</dbReference>
<dbReference type="AlphaFoldDB" id="A0A317T7H0"/>
<keyword evidence="4" id="KW-0560">Oxidoreductase</keyword>
<dbReference type="PROSITE" id="PS00198">
    <property type="entry name" value="4FE4S_FER_1"/>
    <property type="match status" value="1"/>
</dbReference>
<dbReference type="Pfam" id="PF13510">
    <property type="entry name" value="Fer2_4"/>
    <property type="match status" value="1"/>
</dbReference>
<dbReference type="Pfam" id="PF07992">
    <property type="entry name" value="Pyr_redox_2"/>
    <property type="match status" value="1"/>
</dbReference>
<dbReference type="InterPro" id="IPR036010">
    <property type="entry name" value="2Fe-2S_ferredoxin-like_sf"/>
</dbReference>
<name>A0A317T7H0_9CHLB</name>
<dbReference type="SUPFAM" id="SSF54862">
    <property type="entry name" value="4Fe-4S ferredoxins"/>
    <property type="match status" value="1"/>
</dbReference>
<dbReference type="PROSITE" id="PS51085">
    <property type="entry name" value="2FE2S_FER_2"/>
    <property type="match status" value="1"/>
</dbReference>
<dbReference type="OrthoDB" id="596405at2"/>
<feature type="domain" description="2Fe-2S ferredoxin-type" evidence="7">
    <location>
        <begin position="3"/>
        <end position="81"/>
    </location>
</feature>
<dbReference type="PANTHER" id="PTHR42783:SF3">
    <property type="entry name" value="GLUTAMATE SYNTHASE [NADPH] SMALL CHAIN-RELATED"/>
    <property type="match status" value="1"/>
</dbReference>
<dbReference type="FunFam" id="3.30.70.20:FF:000035">
    <property type="entry name" value="Iron hydrogenase 1"/>
    <property type="match status" value="1"/>
</dbReference>
<dbReference type="SUPFAM" id="SSF51971">
    <property type="entry name" value="Nucleotide-binding domain"/>
    <property type="match status" value="1"/>
</dbReference>
<dbReference type="InterPro" id="IPR017896">
    <property type="entry name" value="4Fe4S_Fe-S-bd"/>
</dbReference>
<proteinExistence type="predicted"/>
<keyword evidence="1" id="KW-0004">4Fe-4S</keyword>
<dbReference type="Pfam" id="PF22117">
    <property type="entry name" value="Fer4_Nqo3"/>
    <property type="match status" value="1"/>
</dbReference>
<dbReference type="InterPro" id="IPR009051">
    <property type="entry name" value="Helical_ferredxn"/>
</dbReference>
<dbReference type="Pfam" id="PF14691">
    <property type="entry name" value="Fer4_20"/>
    <property type="match status" value="1"/>
</dbReference>
<dbReference type="NCBIfam" id="NF009410">
    <property type="entry name" value="PRK12771.1"/>
    <property type="match status" value="1"/>
</dbReference>
<dbReference type="RefSeq" id="WP_110022713.1">
    <property type="nucleotide sequence ID" value="NZ_PDNZ01000003.1"/>
</dbReference>
<keyword evidence="3" id="KW-0677">Repeat</keyword>
<dbReference type="PANTHER" id="PTHR42783">
    <property type="entry name" value="GLUTAMATE SYNTHASE [NADPH] SMALL CHAIN"/>
    <property type="match status" value="1"/>
</dbReference>
<dbReference type="Pfam" id="PF04879">
    <property type="entry name" value="Molybdop_Fe4S4"/>
    <property type="match status" value="1"/>
</dbReference>
<dbReference type="InterPro" id="IPR023753">
    <property type="entry name" value="FAD/NAD-binding_dom"/>
</dbReference>
<dbReference type="SUPFAM" id="SSF53706">
    <property type="entry name" value="Formate dehydrogenase/DMSO reductase, domains 1-3"/>
    <property type="match status" value="1"/>
</dbReference>
<protein>
    <submittedName>
        <fullName evidence="10">Pyridine nucleotide-disulfide oxidoreductase</fullName>
    </submittedName>
</protein>
<feature type="domain" description="4Fe-4S ferredoxin-type" evidence="8">
    <location>
        <begin position="616"/>
        <end position="649"/>
    </location>
</feature>
<evidence type="ECO:0000259" key="8">
    <source>
        <dbReference type="PROSITE" id="PS51379"/>
    </source>
</evidence>
<evidence type="ECO:0000256" key="4">
    <source>
        <dbReference type="ARBA" id="ARBA00023002"/>
    </source>
</evidence>
<evidence type="ECO:0000256" key="5">
    <source>
        <dbReference type="ARBA" id="ARBA00023004"/>
    </source>
</evidence>
<reference evidence="11" key="1">
    <citation type="submission" date="2017-10" db="EMBL/GenBank/DDBJ databases">
        <authorList>
            <person name="Gaisin V.A."/>
            <person name="Rysina M.S."/>
            <person name="Grouzdev D.S."/>
        </authorList>
    </citation>
    <scope>NUCLEOTIDE SEQUENCE [LARGE SCALE GENOMIC DNA]</scope>
    <source>
        <strain evidence="11">V1</strain>
    </source>
</reference>
<dbReference type="Gene3D" id="3.30.70.20">
    <property type="match status" value="1"/>
</dbReference>
<comment type="caution">
    <text evidence="10">The sequence shown here is derived from an EMBL/GenBank/DDBJ whole genome shotgun (WGS) entry which is preliminary data.</text>
</comment>
<feature type="domain" description="4Fe-4S ferredoxin-type" evidence="8">
    <location>
        <begin position="655"/>
        <end position="688"/>
    </location>
</feature>
<dbReference type="GO" id="GO:0051539">
    <property type="term" value="F:4 iron, 4 sulfur cluster binding"/>
    <property type="evidence" value="ECO:0007669"/>
    <property type="project" value="UniProtKB-KW"/>
</dbReference>
<evidence type="ECO:0000256" key="6">
    <source>
        <dbReference type="ARBA" id="ARBA00023014"/>
    </source>
</evidence>
<dbReference type="Gene3D" id="3.50.50.60">
    <property type="entry name" value="FAD/NAD(P)-binding domain"/>
    <property type="match status" value="2"/>
</dbReference>
<dbReference type="SUPFAM" id="SSF54292">
    <property type="entry name" value="2Fe-2S ferredoxin-like"/>
    <property type="match status" value="1"/>
</dbReference>
<keyword evidence="2" id="KW-0479">Metal-binding</keyword>
<dbReference type="Proteomes" id="UP000246278">
    <property type="component" value="Unassembled WGS sequence"/>
</dbReference>
<dbReference type="PROSITE" id="PS51669">
    <property type="entry name" value="4FE4S_MOW_BIS_MGD"/>
    <property type="match status" value="1"/>
</dbReference>
<dbReference type="InterPro" id="IPR028261">
    <property type="entry name" value="DPD_II"/>
</dbReference>
<dbReference type="PRINTS" id="PR00419">
    <property type="entry name" value="ADXRDTASE"/>
</dbReference>
<evidence type="ECO:0000259" key="9">
    <source>
        <dbReference type="PROSITE" id="PS51669"/>
    </source>
</evidence>
<evidence type="ECO:0000259" key="7">
    <source>
        <dbReference type="PROSITE" id="PS51085"/>
    </source>
</evidence>
<evidence type="ECO:0000313" key="10">
    <source>
        <dbReference type="EMBL" id="PWW82240.1"/>
    </source>
</evidence>
<evidence type="ECO:0000256" key="1">
    <source>
        <dbReference type="ARBA" id="ARBA00022485"/>
    </source>
</evidence>
<dbReference type="EMBL" id="PDNZ01000003">
    <property type="protein sequence ID" value="PWW82240.1"/>
    <property type="molecule type" value="Genomic_DNA"/>
</dbReference>
<dbReference type="InterPro" id="IPR042204">
    <property type="entry name" value="2Fe-2S-bd_N"/>
</dbReference>
<gene>
    <name evidence="10" type="ORF">CR164_04290</name>
</gene>
<dbReference type="SUPFAM" id="SSF46548">
    <property type="entry name" value="alpha-helical ferredoxin"/>
    <property type="match status" value="1"/>
</dbReference>
<dbReference type="SMART" id="SM00926">
    <property type="entry name" value="Molybdop_Fe4S4"/>
    <property type="match status" value="1"/>
</dbReference>
<dbReference type="InterPro" id="IPR017900">
    <property type="entry name" value="4Fe4S_Fe_S_CS"/>
</dbReference>
<dbReference type="CDD" id="cd00207">
    <property type="entry name" value="fer2"/>
    <property type="match status" value="1"/>
</dbReference>
<dbReference type="Gene3D" id="2.20.25.90">
    <property type="entry name" value="ADC-like domains"/>
    <property type="match status" value="1"/>
</dbReference>
<dbReference type="InterPro" id="IPR054351">
    <property type="entry name" value="NADH_UbQ_OxRdtase_ferredoxin"/>
</dbReference>
<dbReference type="InterPro" id="IPR001041">
    <property type="entry name" value="2Fe-2S_ferredoxin-type"/>
</dbReference>
<evidence type="ECO:0000313" key="11">
    <source>
        <dbReference type="Proteomes" id="UP000246278"/>
    </source>
</evidence>
<organism evidence="10 11">
    <name type="scientific">Prosthecochloris marina</name>
    <dbReference type="NCBI Taxonomy" id="2017681"/>
    <lineage>
        <taxon>Bacteria</taxon>
        <taxon>Pseudomonadati</taxon>
        <taxon>Chlorobiota</taxon>
        <taxon>Chlorobiia</taxon>
        <taxon>Chlorobiales</taxon>
        <taxon>Chlorobiaceae</taxon>
        <taxon>Prosthecochloris</taxon>
    </lineage>
</organism>
<keyword evidence="5" id="KW-0408">Iron</keyword>
<evidence type="ECO:0000256" key="2">
    <source>
        <dbReference type="ARBA" id="ARBA00022723"/>
    </source>
</evidence>
<dbReference type="Gene3D" id="3.10.20.440">
    <property type="entry name" value="2Fe-2S iron-sulphur cluster binding domain, sarcosine oxidase, alpha subunit, N-terminal domain"/>
    <property type="match status" value="1"/>
</dbReference>
<accession>A0A317T7H0</accession>
<sequence>MSDIVTITLNDKEVQASAGATILAVAKANGIHIPTFCHDDRLKPYASCFLCVVEVEKARGLLPACSTQVMPGMVIRTDSEKVRKARTMALELMLSDHVGDCVAPCEATCPAHIDIQGYIAHIANGNPEAAVRLIKKSNPLPVVCGRICPHPCESQCRRGLVDEPVSINPLKRFAAEYELQNGAFLPETAPDTGKRVAIVGGGPAGLSAAYYLRQMGHAVVLFEALPELGGMVRYGIPRFRLPWDLLDNEIQAILDLGVDVQTGKKLGEDFTIASLKEDGFDAVLLAIGAHLAKPMRVPNDEAEGVIGGIDFLRKVVLKEPVEVGKKVAVIGGGDTAMDCARVARRLGAEVTLLYRRTQAEMPALPMEQEETMEEGVEFRFLTAPTEVVLDDTGRASLLRVISMKLGDPDESGRRRPVPIEGSEEDLPFDLIISAIGQDPDISCIQKDSEKPETTRWNTFVYDENTNVTTQEGVFAAGDCAFGPNTVIRAVGEGQRAAKAINLYLAGADVELKNEYAISLGRIEELEMEDFAPRYTHKKRVEDTVFPSEERLKDGGWDAINKGLDEMQAMAEASRCIECGCNARFDCDLRKYATEYGADEKRFTGEKRKYNDDTRHPLIKIEGDKCITCGSCVRVCLEVRGIGALSFIDRGFGTRVGPNFDDPLQLTGCDACGMCIDVCPTGALAPNTGKEAGPWVAMETITTCTSCSRGCGLNVGTAEERVVRVTSVDGDPVNNAVICAEGRFGYQLLGGKKSQVDQSSVEEAREILAAAGELAVVISPRLTIEQTYAAARLARSFGGKLFYLLGEDTALETQERGEYGKKTGEANVALLERLQATGLKKGEALSADTVLLVGTEIETTDGKKVIEVNPSKGNADAYFVLSHPLRTEGMMINRDGDLGIVRAVLPKSDHEHDCHMLLVELAGEESLAGLDALRNQLADEIEELSMIRTPEKGERLCKSGLEPVLKSVMPDSREGVFAEHLKAIGMYEHKCQCSCS</sequence>
<keyword evidence="6" id="KW-0411">Iron-sulfur</keyword>
<keyword evidence="11" id="KW-1185">Reference proteome</keyword>
<dbReference type="PROSITE" id="PS51379">
    <property type="entry name" value="4FE4S_FER_2"/>
    <property type="match status" value="2"/>
</dbReference>
<dbReference type="Gene3D" id="1.10.1060.10">
    <property type="entry name" value="Alpha-helical ferredoxin"/>
    <property type="match status" value="1"/>
</dbReference>
<evidence type="ECO:0000256" key="3">
    <source>
        <dbReference type="ARBA" id="ARBA00022737"/>
    </source>
</evidence>
<feature type="domain" description="4Fe-4S Mo/W bis-MGD-type" evidence="9">
    <location>
        <begin position="696"/>
        <end position="752"/>
    </location>
</feature>
<dbReference type="GO" id="GO:0016491">
    <property type="term" value="F:oxidoreductase activity"/>
    <property type="evidence" value="ECO:0007669"/>
    <property type="project" value="UniProtKB-KW"/>
</dbReference>
<dbReference type="GO" id="GO:0046872">
    <property type="term" value="F:metal ion binding"/>
    <property type="evidence" value="ECO:0007669"/>
    <property type="project" value="UniProtKB-KW"/>
</dbReference>